<dbReference type="SUPFAM" id="SSF50447">
    <property type="entry name" value="Translation proteins"/>
    <property type="match status" value="1"/>
</dbReference>
<evidence type="ECO:0000256" key="4">
    <source>
        <dbReference type="ARBA" id="ARBA00022741"/>
    </source>
</evidence>
<evidence type="ECO:0000313" key="14">
    <source>
        <dbReference type="Proteomes" id="UP000230002"/>
    </source>
</evidence>
<evidence type="ECO:0000256" key="2">
    <source>
        <dbReference type="ARBA" id="ARBA00007249"/>
    </source>
</evidence>
<dbReference type="InterPro" id="IPR009001">
    <property type="entry name" value="Transl_elong_EF1A/Init_IF2_C"/>
</dbReference>
<feature type="region of interest" description="Disordered" evidence="11">
    <location>
        <begin position="1"/>
        <end position="20"/>
    </location>
</feature>
<dbReference type="SUPFAM" id="SSF52540">
    <property type="entry name" value="P-loop containing nucleoside triphosphate hydrolases"/>
    <property type="match status" value="1"/>
</dbReference>
<dbReference type="InterPro" id="IPR009000">
    <property type="entry name" value="Transl_B-barrel_sf"/>
</dbReference>
<keyword evidence="14" id="KW-1185">Reference proteome</keyword>
<comment type="caution">
    <text evidence="13">The sequence shown here is derived from an EMBL/GenBank/DDBJ whole genome shotgun (WGS) entry which is preliminary data.</text>
</comment>
<gene>
    <name evidence="13" type="ORF">GSI_00568</name>
</gene>
<dbReference type="PRINTS" id="PR00315">
    <property type="entry name" value="ELONGATNFCT"/>
</dbReference>
<dbReference type="CDD" id="cd01883">
    <property type="entry name" value="EF1_alpha"/>
    <property type="match status" value="1"/>
</dbReference>
<proteinExistence type="inferred from homology"/>
<dbReference type="InterPro" id="IPR054696">
    <property type="entry name" value="GTP-eEF1A_C"/>
</dbReference>
<accession>A0A2G8STI1</accession>
<dbReference type="InterPro" id="IPR000795">
    <property type="entry name" value="T_Tr_GTP-bd_dom"/>
</dbReference>
<dbReference type="Gene3D" id="2.40.30.10">
    <property type="entry name" value="Translation factors"/>
    <property type="match status" value="2"/>
</dbReference>
<keyword evidence="6" id="KW-0648">Protein biosynthesis</keyword>
<name>A0A2G8STI1_9APHY</name>
<dbReference type="PROSITE" id="PS51722">
    <property type="entry name" value="G_TR_2"/>
    <property type="match status" value="1"/>
</dbReference>
<dbReference type="OrthoDB" id="342024at2759"/>
<dbReference type="Proteomes" id="UP000230002">
    <property type="component" value="Unassembled WGS sequence"/>
</dbReference>
<evidence type="ECO:0000256" key="10">
    <source>
        <dbReference type="ARBA" id="ARBA00074866"/>
    </source>
</evidence>
<keyword evidence="3" id="KW-0963">Cytoplasm</keyword>
<dbReference type="CDD" id="cd16267">
    <property type="entry name" value="HBS1-like_II"/>
    <property type="match status" value="1"/>
</dbReference>
<evidence type="ECO:0000256" key="3">
    <source>
        <dbReference type="ARBA" id="ARBA00022490"/>
    </source>
</evidence>
<dbReference type="GO" id="GO:0002184">
    <property type="term" value="P:cytoplasmic translational termination"/>
    <property type="evidence" value="ECO:0007669"/>
    <property type="project" value="UniProtKB-ARBA"/>
</dbReference>
<evidence type="ECO:0000256" key="6">
    <source>
        <dbReference type="ARBA" id="ARBA00022917"/>
    </source>
</evidence>
<evidence type="ECO:0000256" key="1">
    <source>
        <dbReference type="ARBA" id="ARBA00004496"/>
    </source>
</evidence>
<dbReference type="PANTHER" id="PTHR23115">
    <property type="entry name" value="TRANSLATION FACTOR"/>
    <property type="match status" value="1"/>
</dbReference>
<organism evidence="13 14">
    <name type="scientific">Ganoderma sinense ZZ0214-1</name>
    <dbReference type="NCBI Taxonomy" id="1077348"/>
    <lineage>
        <taxon>Eukaryota</taxon>
        <taxon>Fungi</taxon>
        <taxon>Dikarya</taxon>
        <taxon>Basidiomycota</taxon>
        <taxon>Agaricomycotina</taxon>
        <taxon>Agaricomycetes</taxon>
        <taxon>Polyporales</taxon>
        <taxon>Polyporaceae</taxon>
        <taxon>Ganoderma</taxon>
    </lineage>
</organism>
<sequence>MAGLNLADDTPMEVVPEEPAKPPAAVEKLIEEAKVAIAEQEKSEKRSLSLVVVGHVDAGKSTMMGRLLYELGRVDEKKRIANERGSAKIGKSSFSWAWELDGTQEERERGITMDIALQTLNTPHRIITILDAPGHRDFIPNMISGASQADCALLVVDAAVGEFEAGFERGGQTREHLLLVRSLGVSQVVVAVNKLDQVEWAKSRYDEIVGLLKPFLVQSGFHPSKTKFVPVAAMDGVNLARREPANSMLYKWYKGPTLVDLLDALDAPTRDVNAPVRFPISNVFKGSTSGVSVSGRVCGGIVVAGERLRIIPGDESATVKLIDNDGENLAWAGAGSNVNLTLTGVDPISLNIDSVLCRPGNIVPLTSTFTAKIIVFDIQIPITAGTSIELFHHSRDVPASISRLISVLDRSNGSVVKSKPRVLTKNMSAEVEISLRGSAYSGPASRALPVPLEPFSVNKEMGRILIRRGGETIGAGVVLELLT</sequence>
<dbReference type="InterPro" id="IPR027417">
    <property type="entry name" value="P-loop_NTPase"/>
</dbReference>
<dbReference type="EMBL" id="AYKW01000001">
    <property type="protein sequence ID" value="PIL36878.1"/>
    <property type="molecule type" value="Genomic_DNA"/>
</dbReference>
<dbReference type="InterPro" id="IPR050100">
    <property type="entry name" value="TRAFAC_GTPase_members"/>
</dbReference>
<evidence type="ECO:0000256" key="11">
    <source>
        <dbReference type="SAM" id="MobiDB-lite"/>
    </source>
</evidence>
<dbReference type="STRING" id="1077348.A0A2G8STI1"/>
<comment type="similarity">
    <text evidence="2">Belongs to the TRAFAC class translation factor GTPase superfamily. Classic translation factor GTPase family. EF-Tu/EF-1A subfamily.</text>
</comment>
<evidence type="ECO:0000256" key="9">
    <source>
        <dbReference type="ARBA" id="ARBA00063537"/>
    </source>
</evidence>
<comment type="subcellular location">
    <subcellularLocation>
        <location evidence="1">Cytoplasm</location>
    </subcellularLocation>
</comment>
<protein>
    <recommendedName>
        <fullName evidence="10">Elongation factor 1 alpha-like protein</fullName>
    </recommendedName>
</protein>
<keyword evidence="7" id="KW-0342">GTP-binding</keyword>
<evidence type="ECO:0000259" key="12">
    <source>
        <dbReference type="PROSITE" id="PS51722"/>
    </source>
</evidence>
<dbReference type="FunFam" id="2.40.30.10:FF:000070">
    <property type="entry name" value="Translation elongation factor EF-1 subunit"/>
    <property type="match status" value="1"/>
</dbReference>
<comment type="subunit">
    <text evidence="9">Component of the Dom34-Hbs1 complex, also named Pelota-HBS1L complex, composed of dom34 and hbs1.</text>
</comment>
<dbReference type="GO" id="GO:0005525">
    <property type="term" value="F:GTP binding"/>
    <property type="evidence" value="ECO:0007669"/>
    <property type="project" value="UniProtKB-KW"/>
</dbReference>
<dbReference type="CDD" id="cd04093">
    <property type="entry name" value="HBS1_C_III"/>
    <property type="match status" value="1"/>
</dbReference>
<dbReference type="SUPFAM" id="SSF50465">
    <property type="entry name" value="EF-Tu/eEF-1alpha/eIF2-gamma C-terminal domain"/>
    <property type="match status" value="1"/>
</dbReference>
<evidence type="ECO:0000256" key="7">
    <source>
        <dbReference type="ARBA" id="ARBA00023134"/>
    </source>
</evidence>
<dbReference type="GO" id="GO:0005829">
    <property type="term" value="C:cytosol"/>
    <property type="evidence" value="ECO:0007669"/>
    <property type="project" value="GOC"/>
</dbReference>
<evidence type="ECO:0000256" key="5">
    <source>
        <dbReference type="ARBA" id="ARBA00022801"/>
    </source>
</evidence>
<dbReference type="Gene3D" id="3.40.50.300">
    <property type="entry name" value="P-loop containing nucleotide triphosphate hydrolases"/>
    <property type="match status" value="1"/>
</dbReference>
<dbReference type="GO" id="GO:1990533">
    <property type="term" value="C:Dom34-Hbs1 complex"/>
    <property type="evidence" value="ECO:0007669"/>
    <property type="project" value="UniProtKB-ARBA"/>
</dbReference>
<keyword evidence="4" id="KW-0547">Nucleotide-binding</keyword>
<dbReference type="Pfam" id="PF22594">
    <property type="entry name" value="GTP-eEF1A_C"/>
    <property type="match status" value="1"/>
</dbReference>
<dbReference type="FunFam" id="3.40.50.300:FF:000204">
    <property type="entry name" value="Translation elongation factor Tu"/>
    <property type="match status" value="1"/>
</dbReference>
<comment type="catalytic activity">
    <reaction evidence="8">
        <text>GTP + H2O = GDP + phosphate + H(+)</text>
        <dbReference type="Rhea" id="RHEA:19669"/>
        <dbReference type="ChEBI" id="CHEBI:15377"/>
        <dbReference type="ChEBI" id="CHEBI:15378"/>
        <dbReference type="ChEBI" id="CHEBI:37565"/>
        <dbReference type="ChEBI" id="CHEBI:43474"/>
        <dbReference type="ChEBI" id="CHEBI:58189"/>
    </reaction>
    <physiologicalReaction direction="left-to-right" evidence="8">
        <dbReference type="Rhea" id="RHEA:19670"/>
    </physiologicalReaction>
</comment>
<feature type="domain" description="Tr-type G" evidence="12">
    <location>
        <begin position="45"/>
        <end position="269"/>
    </location>
</feature>
<dbReference type="AlphaFoldDB" id="A0A2G8STI1"/>
<dbReference type="GO" id="GO:0003924">
    <property type="term" value="F:GTPase activity"/>
    <property type="evidence" value="ECO:0007669"/>
    <property type="project" value="InterPro"/>
</dbReference>
<reference evidence="13 14" key="1">
    <citation type="journal article" date="2015" name="Sci. Rep.">
        <title>Chromosome-level genome map provides insights into diverse defense mechanisms in the medicinal fungus Ganoderma sinense.</title>
        <authorList>
            <person name="Zhu Y."/>
            <person name="Xu J."/>
            <person name="Sun C."/>
            <person name="Zhou S."/>
            <person name="Xu H."/>
            <person name="Nelson D.R."/>
            <person name="Qian J."/>
            <person name="Song J."/>
            <person name="Luo H."/>
            <person name="Xiang L."/>
            <person name="Li Y."/>
            <person name="Xu Z."/>
            <person name="Ji A."/>
            <person name="Wang L."/>
            <person name="Lu S."/>
            <person name="Hayward A."/>
            <person name="Sun W."/>
            <person name="Li X."/>
            <person name="Schwartz D.C."/>
            <person name="Wang Y."/>
            <person name="Chen S."/>
        </authorList>
    </citation>
    <scope>NUCLEOTIDE SEQUENCE [LARGE SCALE GENOMIC DNA]</scope>
    <source>
        <strain evidence="13 14">ZZ0214-1</strain>
    </source>
</reference>
<evidence type="ECO:0000313" key="13">
    <source>
        <dbReference type="EMBL" id="PIL36878.1"/>
    </source>
</evidence>
<dbReference type="Pfam" id="PF00009">
    <property type="entry name" value="GTP_EFTU"/>
    <property type="match status" value="1"/>
</dbReference>
<evidence type="ECO:0000256" key="8">
    <source>
        <dbReference type="ARBA" id="ARBA00049117"/>
    </source>
</evidence>
<dbReference type="FunFam" id="2.40.30.10:FF:000020">
    <property type="entry name" value="Translation elongation factor EF-1"/>
    <property type="match status" value="1"/>
</dbReference>
<keyword evidence="5" id="KW-0378">Hydrolase</keyword>